<name>A0ABU9RCN3_9BURK</name>
<reference evidence="1 2" key="1">
    <citation type="submission" date="2024-01" db="EMBL/GenBank/DDBJ databases">
        <title>The diversity of rhizobia nodulating Mimosa spp. in eleven states of Brazil covering several biomes is determined by host plant, location, and edaphic factors.</title>
        <authorList>
            <person name="Rouws L."/>
            <person name="Barauna A."/>
            <person name="Beukes C."/>
            <person name="De Faria S.M."/>
            <person name="Gross E."/>
            <person name="Dos Reis Junior F.B."/>
            <person name="Simon M."/>
            <person name="Maluk M."/>
            <person name="Odee D.W."/>
            <person name="Kenicer G."/>
            <person name="Young J.P.W."/>
            <person name="Reis V.M."/>
            <person name="Zilli J."/>
            <person name="James E.K."/>
        </authorList>
    </citation>
    <scope>NUCLEOTIDE SEQUENCE [LARGE SCALE GENOMIC DNA]</scope>
    <source>
        <strain evidence="1 2">JPY530</strain>
    </source>
</reference>
<proteinExistence type="predicted"/>
<organism evidence="1 2">
    <name type="scientific">Paraburkholderia azotifigens</name>
    <dbReference type="NCBI Taxonomy" id="2057004"/>
    <lineage>
        <taxon>Bacteria</taxon>
        <taxon>Pseudomonadati</taxon>
        <taxon>Pseudomonadota</taxon>
        <taxon>Betaproteobacteria</taxon>
        <taxon>Burkholderiales</taxon>
        <taxon>Burkholderiaceae</taxon>
        <taxon>Paraburkholderia</taxon>
    </lineage>
</organism>
<dbReference type="EMBL" id="JAZHGA010000032">
    <property type="protein sequence ID" value="MEM5344299.1"/>
    <property type="molecule type" value="Genomic_DNA"/>
</dbReference>
<evidence type="ECO:0000313" key="1">
    <source>
        <dbReference type="EMBL" id="MEM5344299.1"/>
    </source>
</evidence>
<dbReference type="Proteomes" id="UP001481677">
    <property type="component" value="Unassembled WGS sequence"/>
</dbReference>
<sequence>MSDHFLPHHGPEFHLPILEWVQGYQKSWIKPDVVAGVTAAAVVLPEAMAYATAEKKYREQKIAVWLLGMSPEVFAVVEKTPLGKTLEHERMFLNLEQTLAAWHDLSCKQDDASSNEPTSI</sequence>
<dbReference type="RefSeq" id="WP_193567045.1">
    <property type="nucleotide sequence ID" value="NZ_JAZHFZ010000045.1"/>
</dbReference>
<accession>A0ABU9RCN3</accession>
<gene>
    <name evidence="1" type="ORF">V4C56_32335</name>
</gene>
<protein>
    <submittedName>
        <fullName evidence="1">Uncharacterized protein</fullName>
    </submittedName>
</protein>
<keyword evidence="2" id="KW-1185">Reference proteome</keyword>
<evidence type="ECO:0000313" key="2">
    <source>
        <dbReference type="Proteomes" id="UP001481677"/>
    </source>
</evidence>
<comment type="caution">
    <text evidence="1">The sequence shown here is derived from an EMBL/GenBank/DDBJ whole genome shotgun (WGS) entry which is preliminary data.</text>
</comment>